<evidence type="ECO:0000256" key="5">
    <source>
        <dbReference type="ARBA" id="ARBA00023014"/>
    </source>
</evidence>
<dbReference type="SUPFAM" id="SSF51905">
    <property type="entry name" value="FAD/NAD(P)-binding domain"/>
    <property type="match status" value="1"/>
</dbReference>
<evidence type="ECO:0000256" key="1">
    <source>
        <dbReference type="ARBA" id="ARBA00022485"/>
    </source>
</evidence>
<keyword evidence="4" id="KW-0408">Iron</keyword>
<evidence type="ECO:0000256" key="4">
    <source>
        <dbReference type="ARBA" id="ARBA00023004"/>
    </source>
</evidence>
<evidence type="ECO:0000256" key="2">
    <source>
        <dbReference type="ARBA" id="ARBA00022723"/>
    </source>
</evidence>
<accession>A0A921I1B0</accession>
<dbReference type="PANTHER" id="PTHR43498:SF1">
    <property type="entry name" value="COB--COM HETERODISULFIDE REDUCTASE IRON-SULFUR SUBUNIT A"/>
    <property type="match status" value="1"/>
</dbReference>
<keyword evidence="2" id="KW-0479">Metal-binding</keyword>
<reference evidence="6" key="2">
    <citation type="submission" date="2021-09" db="EMBL/GenBank/DDBJ databases">
        <authorList>
            <person name="Gilroy R."/>
        </authorList>
    </citation>
    <scope>NUCLEOTIDE SEQUENCE</scope>
    <source>
        <strain evidence="6">ChiSjej5B23-16112</strain>
    </source>
</reference>
<comment type="caution">
    <text evidence="6">The sequence shown here is derived from an EMBL/GenBank/DDBJ whole genome shotgun (WGS) entry which is preliminary data.</text>
</comment>
<evidence type="ECO:0000256" key="3">
    <source>
        <dbReference type="ARBA" id="ARBA00023002"/>
    </source>
</evidence>
<protein>
    <submittedName>
        <fullName evidence="6">FAD-dependent oxidoreductase</fullName>
    </submittedName>
</protein>
<reference evidence="6" key="1">
    <citation type="journal article" date="2021" name="PeerJ">
        <title>Extensive microbial diversity within the chicken gut microbiome revealed by metagenomics and culture.</title>
        <authorList>
            <person name="Gilroy R."/>
            <person name="Ravi A."/>
            <person name="Getino M."/>
            <person name="Pursley I."/>
            <person name="Horton D.L."/>
            <person name="Alikhan N.F."/>
            <person name="Baker D."/>
            <person name="Gharbi K."/>
            <person name="Hall N."/>
            <person name="Watson M."/>
            <person name="Adriaenssens E.M."/>
            <person name="Foster-Nyarko E."/>
            <person name="Jarju S."/>
            <person name="Secka A."/>
            <person name="Antonio M."/>
            <person name="Oren A."/>
            <person name="Chaudhuri R.R."/>
            <person name="La Ragione R."/>
            <person name="Hildebrand F."/>
            <person name="Pallen M.J."/>
        </authorList>
    </citation>
    <scope>NUCLEOTIDE SEQUENCE</scope>
    <source>
        <strain evidence="6">ChiSjej5B23-16112</strain>
    </source>
</reference>
<dbReference type="AlphaFoldDB" id="A0A921I1B0"/>
<evidence type="ECO:0000313" key="7">
    <source>
        <dbReference type="Proteomes" id="UP000769156"/>
    </source>
</evidence>
<name>A0A921I1B0_9FIRM</name>
<dbReference type="GO" id="GO:0016491">
    <property type="term" value="F:oxidoreductase activity"/>
    <property type="evidence" value="ECO:0007669"/>
    <property type="project" value="UniProtKB-KW"/>
</dbReference>
<dbReference type="InterPro" id="IPR039650">
    <property type="entry name" value="HdrA-like"/>
</dbReference>
<dbReference type="PANTHER" id="PTHR43498">
    <property type="entry name" value="FERREDOXIN:COB-COM HETERODISULFIDE REDUCTASE SUBUNIT A"/>
    <property type="match status" value="1"/>
</dbReference>
<proteinExistence type="predicted"/>
<gene>
    <name evidence="6" type="ORF">K8V82_04815</name>
</gene>
<organism evidence="6 7">
    <name type="scientific">Lachnoclostridium phocaeense</name>
    <dbReference type="NCBI Taxonomy" id="1871021"/>
    <lineage>
        <taxon>Bacteria</taxon>
        <taxon>Bacillati</taxon>
        <taxon>Bacillota</taxon>
        <taxon>Clostridia</taxon>
        <taxon>Lachnospirales</taxon>
        <taxon>Lachnospiraceae</taxon>
    </lineage>
</organism>
<dbReference type="GO" id="GO:0046872">
    <property type="term" value="F:metal ion binding"/>
    <property type="evidence" value="ECO:0007669"/>
    <property type="project" value="UniProtKB-KW"/>
</dbReference>
<sequence>MKRNLSCDVAVVGGGSAGIAAAIGAHDAGAKVLLLERNPYFGGQATHSQVHAYCGFCTNGDDWKQVVKGVGQRVLDKLHSMGRFDSFTYSPTGNLYVPQDPEYTKLALDELVEESGVDYLLCCQVIQADTEGGRIRRLTCADDAGLFTVEAEVYVDASGEANLSAMAGAPVEFHCDQSGCLVFRMGNVRHGMDYSPARIKAAVEQAIADGMTGFSASYGTVCRAQDTDDYTVNIISMQIPGLDAATQTKYEMEGRRQVHLYAEAFRRYLPGFENAYLIYSGPRMGYRESRRIAGEYQLCREDVKTSRKYPDTGIARGGWGAELHLGSEDVVFGEERGAKYFDIPLPCLRPKGMKNLWCGGRIISADLIAASSIRVMATGFATGQAAGVAAALSTGRGDYDTAAIRAELERQGALI</sequence>
<keyword evidence="5" id="KW-0411">Iron-sulfur</keyword>
<evidence type="ECO:0000313" key="6">
    <source>
        <dbReference type="EMBL" id="HJF94094.1"/>
    </source>
</evidence>
<dbReference type="EMBL" id="DYVY01000074">
    <property type="protein sequence ID" value="HJF94094.1"/>
    <property type="molecule type" value="Genomic_DNA"/>
</dbReference>
<keyword evidence="3" id="KW-0560">Oxidoreductase</keyword>
<dbReference type="GO" id="GO:0051539">
    <property type="term" value="F:4 iron, 4 sulfur cluster binding"/>
    <property type="evidence" value="ECO:0007669"/>
    <property type="project" value="UniProtKB-KW"/>
</dbReference>
<dbReference type="Pfam" id="PF12831">
    <property type="entry name" value="FAD_oxidored"/>
    <property type="match status" value="1"/>
</dbReference>
<dbReference type="InterPro" id="IPR036188">
    <property type="entry name" value="FAD/NAD-bd_sf"/>
</dbReference>
<dbReference type="Proteomes" id="UP000769156">
    <property type="component" value="Unassembled WGS sequence"/>
</dbReference>
<dbReference type="Gene3D" id="3.50.50.60">
    <property type="entry name" value="FAD/NAD(P)-binding domain"/>
    <property type="match status" value="1"/>
</dbReference>
<keyword evidence="1" id="KW-0004">4Fe-4S</keyword>